<dbReference type="Gene3D" id="1.20.1600.10">
    <property type="entry name" value="Outer membrane efflux proteins (OEP)"/>
    <property type="match status" value="1"/>
</dbReference>
<evidence type="ECO:0000256" key="1">
    <source>
        <dbReference type="ARBA" id="ARBA00007613"/>
    </source>
</evidence>
<dbReference type="EMBL" id="FOBS01000003">
    <property type="protein sequence ID" value="SEM03951.1"/>
    <property type="molecule type" value="Genomic_DNA"/>
</dbReference>
<dbReference type="AlphaFoldDB" id="A0A1H7V3Y4"/>
<comment type="subcellular location">
    <subcellularLocation>
        <location evidence="2">Cell membrane</location>
        <topology evidence="2">Lipid-anchor</topology>
    </subcellularLocation>
</comment>
<evidence type="ECO:0000256" key="2">
    <source>
        <dbReference type="RuleBase" id="RU362097"/>
    </source>
</evidence>
<sequence length="486" mass="52360">MKCSPVNTGGKRIAASFLVVIGIVLILAGCATVGPDYVSPQTDLSGNWHTPLKDGLTTEGEKPAVLAEWWTTLNDPELSSLMKRAVAGNRDLKKAEARVREARANRGITRAGLFPTVDASGSATRSRSSEETGSGKTSNFYVAGLDAGWELDLFGGVRRSVEAADADLQASQEDLRDVLVSLLAEVALNYVDVRTYQARLSVAESNLATQSETFDLTSWRQQAGLSDDLAVQQARYNLESTRSQIPTLRTGLEEAKNNLAVLLGDQPGKIHGELEERKPTPAISPSVAVGVPADVLRQRPDVRRAERQLAAQTARIGVAKAELYPKFTLSGSIGLEALSSSKLFSSGSKTGSGGIGVTWRIFDAGAIRQNIEVQNALQEQYLMAYETAVLNSLKEVENALTAYAEEEQRRQALQDAVQAARKAAEQAGYKYQTGLADFDSVLEAQRSLLNFQDELAQSDGTVIANLIRLYKALGGGWTSLASPNEK</sequence>
<evidence type="ECO:0000313" key="7">
    <source>
        <dbReference type="Proteomes" id="UP000198744"/>
    </source>
</evidence>
<dbReference type="Proteomes" id="UP000198744">
    <property type="component" value="Unassembled WGS sequence"/>
</dbReference>
<dbReference type="Pfam" id="PF02321">
    <property type="entry name" value="OEP"/>
    <property type="match status" value="2"/>
</dbReference>
<keyword evidence="2 6" id="KW-0449">Lipoprotein</keyword>
<keyword evidence="3" id="KW-0175">Coiled coil</keyword>
<dbReference type="PANTHER" id="PTHR30203:SF31">
    <property type="entry name" value="RND EFFLUX SYSTEM, OUTER MEMBRANE LIPOPROTEIN, NODT"/>
    <property type="match status" value="1"/>
</dbReference>
<organism evidence="6 7">
    <name type="scientific">Syntrophus gentianae</name>
    <dbReference type="NCBI Taxonomy" id="43775"/>
    <lineage>
        <taxon>Bacteria</taxon>
        <taxon>Pseudomonadati</taxon>
        <taxon>Thermodesulfobacteriota</taxon>
        <taxon>Syntrophia</taxon>
        <taxon>Syntrophales</taxon>
        <taxon>Syntrophaceae</taxon>
        <taxon>Syntrophus</taxon>
    </lineage>
</organism>
<dbReference type="RefSeq" id="WP_093882157.1">
    <property type="nucleotide sequence ID" value="NZ_FOBS01000003.1"/>
</dbReference>
<protein>
    <submittedName>
        <fullName evidence="6">Efflux transporter, outer membrane factor (OMF) lipoprotein, NodT family</fullName>
    </submittedName>
</protein>
<dbReference type="NCBIfam" id="TIGR01845">
    <property type="entry name" value="outer_NodT"/>
    <property type="match status" value="1"/>
</dbReference>
<name>A0A1H7V3Y4_9BACT</name>
<proteinExistence type="inferred from homology"/>
<accession>A0A1H7V3Y4</accession>
<dbReference type="GO" id="GO:0005886">
    <property type="term" value="C:plasma membrane"/>
    <property type="evidence" value="ECO:0007669"/>
    <property type="project" value="UniProtKB-SubCell"/>
</dbReference>
<reference evidence="6 7" key="1">
    <citation type="submission" date="2016-10" db="EMBL/GenBank/DDBJ databases">
        <authorList>
            <person name="de Groot N.N."/>
        </authorList>
    </citation>
    <scope>NUCLEOTIDE SEQUENCE [LARGE SCALE GENOMIC DNA]</scope>
    <source>
        <strain evidence="6 7">DSM 8423</strain>
    </source>
</reference>
<feature type="region of interest" description="Disordered" evidence="4">
    <location>
        <begin position="118"/>
        <end position="137"/>
    </location>
</feature>
<dbReference type="STRING" id="43775.SAMN04489760_1038"/>
<comment type="similarity">
    <text evidence="1 2">Belongs to the outer membrane factor (OMF) (TC 1.B.17) family.</text>
</comment>
<feature type="transmembrane region" description="Helical" evidence="5">
    <location>
        <begin position="12"/>
        <end position="34"/>
    </location>
</feature>
<evidence type="ECO:0000313" key="6">
    <source>
        <dbReference type="EMBL" id="SEM03951.1"/>
    </source>
</evidence>
<evidence type="ECO:0000256" key="3">
    <source>
        <dbReference type="SAM" id="Coils"/>
    </source>
</evidence>
<dbReference type="OrthoDB" id="9783163at2"/>
<keyword evidence="2" id="KW-1134">Transmembrane beta strand</keyword>
<keyword evidence="5" id="KW-1133">Transmembrane helix</keyword>
<evidence type="ECO:0000256" key="5">
    <source>
        <dbReference type="SAM" id="Phobius"/>
    </source>
</evidence>
<keyword evidence="2" id="KW-0564">Palmitate</keyword>
<dbReference type="InterPro" id="IPR010131">
    <property type="entry name" value="MdtP/NodT-like"/>
</dbReference>
<dbReference type="PANTHER" id="PTHR30203">
    <property type="entry name" value="OUTER MEMBRANE CATION EFFLUX PROTEIN"/>
    <property type="match status" value="1"/>
</dbReference>
<dbReference type="SUPFAM" id="SSF56954">
    <property type="entry name" value="Outer membrane efflux proteins (OEP)"/>
    <property type="match status" value="1"/>
</dbReference>
<dbReference type="GO" id="GO:0015562">
    <property type="term" value="F:efflux transmembrane transporter activity"/>
    <property type="evidence" value="ECO:0007669"/>
    <property type="project" value="InterPro"/>
</dbReference>
<evidence type="ECO:0000256" key="4">
    <source>
        <dbReference type="SAM" id="MobiDB-lite"/>
    </source>
</evidence>
<dbReference type="InterPro" id="IPR003423">
    <property type="entry name" value="OMP_efflux"/>
</dbReference>
<feature type="coiled-coil region" evidence="3">
    <location>
        <begin position="396"/>
        <end position="423"/>
    </location>
</feature>
<dbReference type="Gene3D" id="2.20.200.10">
    <property type="entry name" value="Outer membrane efflux proteins (OEP)"/>
    <property type="match status" value="1"/>
</dbReference>
<feature type="compositionally biased region" description="Polar residues" evidence="4">
    <location>
        <begin position="119"/>
        <end position="137"/>
    </location>
</feature>
<dbReference type="PROSITE" id="PS51257">
    <property type="entry name" value="PROKAR_LIPOPROTEIN"/>
    <property type="match status" value="1"/>
</dbReference>
<keyword evidence="2 5" id="KW-0812">Transmembrane</keyword>
<keyword evidence="2 5" id="KW-0472">Membrane</keyword>
<keyword evidence="7" id="KW-1185">Reference proteome</keyword>
<gene>
    <name evidence="6" type="ORF">SAMN04489760_1038</name>
</gene>